<dbReference type="PROSITE" id="PS51318">
    <property type="entry name" value="TAT"/>
    <property type="match status" value="1"/>
</dbReference>
<dbReference type="AlphaFoldDB" id="A0A6J4IAM4"/>
<evidence type="ECO:0000313" key="2">
    <source>
        <dbReference type="EMBL" id="CAA9245689.1"/>
    </source>
</evidence>
<organism evidence="2">
    <name type="scientific">uncultured Chloroflexota bacterium</name>
    <dbReference type="NCBI Taxonomy" id="166587"/>
    <lineage>
        <taxon>Bacteria</taxon>
        <taxon>Bacillati</taxon>
        <taxon>Chloroflexota</taxon>
        <taxon>environmental samples</taxon>
    </lineage>
</organism>
<evidence type="ECO:0008006" key="3">
    <source>
        <dbReference type="Google" id="ProtNLM"/>
    </source>
</evidence>
<gene>
    <name evidence="2" type="ORF">AVDCRST_MAG77-1877</name>
</gene>
<dbReference type="EMBL" id="CADCTC010000115">
    <property type="protein sequence ID" value="CAA9245689.1"/>
    <property type="molecule type" value="Genomic_DNA"/>
</dbReference>
<protein>
    <recommendedName>
        <fullName evidence="3">ABC transporter, substrate-binding protein (Cluster 1, maltose/g3p/polyamine/iron)</fullName>
    </recommendedName>
</protein>
<accession>A0A6J4IAM4</accession>
<dbReference type="Gene3D" id="3.40.190.10">
    <property type="entry name" value="Periplasmic binding protein-like II"/>
    <property type="match status" value="1"/>
</dbReference>
<dbReference type="InterPro" id="IPR050490">
    <property type="entry name" value="Bact_solute-bd_prot1"/>
</dbReference>
<dbReference type="SUPFAM" id="SSF53850">
    <property type="entry name" value="Periplasmic binding protein-like II"/>
    <property type="match status" value="1"/>
</dbReference>
<dbReference type="PANTHER" id="PTHR43649">
    <property type="entry name" value="ARABINOSE-BINDING PROTEIN-RELATED"/>
    <property type="match status" value="1"/>
</dbReference>
<name>A0A6J4IAM4_9CHLR</name>
<feature type="signal peptide" evidence="1">
    <location>
        <begin position="1"/>
        <end position="33"/>
    </location>
</feature>
<dbReference type="InterPro" id="IPR006311">
    <property type="entry name" value="TAT_signal"/>
</dbReference>
<feature type="chain" id="PRO_5026671923" description="ABC transporter, substrate-binding protein (Cluster 1, maltose/g3p/polyamine/iron)" evidence="1">
    <location>
        <begin position="34"/>
        <end position="459"/>
    </location>
</feature>
<sequence>MSNTSSTPIATRPFARRTILGTLASVGAMGVLAACGGGAPAAQTGSGDVAKAAPGGPQKVDVWWSIADNNPSIAPAWEDFKKRHAGWTGELTMGVTYEKFQASIAGGIAPDAYFGSFQVIQAAAFKKIFAPLDQYINRDKVNMDQYYFGSKAGAVFKGKIYGVPHHSNVRSLYVNQQAYREVGVDPTKAPATWDDLRSINQRMKVESAPGVLERIGYNPTWQIGGPTPVMYFQANDVPLLSQDGNQPGFGTPAGIEALKWIADSVAALGGQGALNEYQKKFSKGTGEALGRGAAGAAMAGIWVVPRDAMAANPGATILQYPIPGGPSARGKTFGYVAATSGVVPTSAARPDAGWEWTKYQASVEGQRYIQDAGGSWDQACIASVANDPKVLEAQPWRRRANELLGQARHTAYFPHPGATDIEMAMNTAINDLLANKAGPDAIMQEMKLQVQNAMDQYRS</sequence>
<keyword evidence="1" id="KW-0732">Signal</keyword>
<evidence type="ECO:0000256" key="1">
    <source>
        <dbReference type="SAM" id="SignalP"/>
    </source>
</evidence>
<dbReference type="PANTHER" id="PTHR43649:SF12">
    <property type="entry name" value="DIACETYLCHITOBIOSE BINDING PROTEIN DASA"/>
    <property type="match status" value="1"/>
</dbReference>
<proteinExistence type="predicted"/>
<reference evidence="2" key="1">
    <citation type="submission" date="2020-02" db="EMBL/GenBank/DDBJ databases">
        <authorList>
            <person name="Meier V. D."/>
        </authorList>
    </citation>
    <scope>NUCLEOTIDE SEQUENCE</scope>
    <source>
        <strain evidence="2">AVDCRST_MAG77</strain>
    </source>
</reference>